<reference evidence="2 3" key="1">
    <citation type="submission" date="2017-05" db="EMBL/GenBank/DDBJ databases">
        <title>The draft genome sequence of Idiomarina salinarum WNB302.</title>
        <authorList>
            <person name="Sun Y."/>
            <person name="Chen B."/>
            <person name="Du Z."/>
        </authorList>
    </citation>
    <scope>NUCLEOTIDE SEQUENCE [LARGE SCALE GENOMIC DNA]</scope>
    <source>
        <strain evidence="2 3">WNB302</strain>
    </source>
</reference>
<sequence length="261" mass="31308">MIKFFRHIRQNLIMKNQTSKPASQTGRYFKYAIGEIILVVIGIMIALQINTWKEEQQLKKEERKILQNLAIDFKMRKNELFEFNEFTIKELNAIDQMLLQCNKPKLIYKAETLDSLLSFMGNSYSFNDSFQLLDLLFNTGKIDIIENEALKKDLLIWPWLVEEHLEETRTIQKIRIEKESTIWEQYISYADTFSYFNFRDYRYQIITNPNLKTDHFGLFNNRMFINNLISRRGTLLIMYNDRVKLIETADRILNNIEMDLK</sequence>
<accession>A0A265URX4</accession>
<evidence type="ECO:0000256" key="1">
    <source>
        <dbReference type="SAM" id="Phobius"/>
    </source>
</evidence>
<comment type="caution">
    <text evidence="2">The sequence shown here is derived from an EMBL/GenBank/DDBJ whole genome shotgun (WGS) entry which is preliminary data.</text>
</comment>
<keyword evidence="1" id="KW-0812">Transmembrane</keyword>
<organism evidence="2 3">
    <name type="scientific">Winogradskyella aurantia</name>
    <dbReference type="NCBI Taxonomy" id="1915063"/>
    <lineage>
        <taxon>Bacteria</taxon>
        <taxon>Pseudomonadati</taxon>
        <taxon>Bacteroidota</taxon>
        <taxon>Flavobacteriia</taxon>
        <taxon>Flavobacteriales</taxon>
        <taxon>Flavobacteriaceae</taxon>
        <taxon>Winogradskyella</taxon>
    </lineage>
</organism>
<evidence type="ECO:0000313" key="3">
    <source>
        <dbReference type="Proteomes" id="UP000216840"/>
    </source>
</evidence>
<dbReference type="EMBL" id="NGJN01000005">
    <property type="protein sequence ID" value="OZV68065.1"/>
    <property type="molecule type" value="Genomic_DNA"/>
</dbReference>
<name>A0A265URX4_9FLAO</name>
<gene>
    <name evidence="2" type="ORF">CA834_10485</name>
</gene>
<protein>
    <submittedName>
        <fullName evidence="2">Uncharacterized protein</fullName>
    </submittedName>
</protein>
<evidence type="ECO:0000313" key="2">
    <source>
        <dbReference type="EMBL" id="OZV68065.1"/>
    </source>
</evidence>
<proteinExistence type="predicted"/>
<keyword evidence="1" id="KW-1133">Transmembrane helix</keyword>
<dbReference type="Proteomes" id="UP000216840">
    <property type="component" value="Unassembled WGS sequence"/>
</dbReference>
<feature type="transmembrane region" description="Helical" evidence="1">
    <location>
        <begin position="28"/>
        <end position="49"/>
    </location>
</feature>
<dbReference type="AlphaFoldDB" id="A0A265URX4"/>
<keyword evidence="1" id="KW-0472">Membrane</keyword>
<keyword evidence="3" id="KW-1185">Reference proteome</keyword>